<dbReference type="WBParaSite" id="TCONS_00000661.p1">
    <property type="protein sequence ID" value="TCONS_00000661.p1"/>
    <property type="gene ID" value="XLOC_000643"/>
</dbReference>
<evidence type="ECO:0000313" key="2">
    <source>
        <dbReference type="Proteomes" id="UP000035681"/>
    </source>
</evidence>
<organism evidence="3">
    <name type="scientific">Strongyloides stercoralis</name>
    <name type="common">Threadworm</name>
    <dbReference type="NCBI Taxonomy" id="6248"/>
    <lineage>
        <taxon>Eukaryota</taxon>
        <taxon>Metazoa</taxon>
        <taxon>Ecdysozoa</taxon>
        <taxon>Nematoda</taxon>
        <taxon>Chromadorea</taxon>
        <taxon>Rhabditida</taxon>
        <taxon>Tylenchina</taxon>
        <taxon>Panagrolaimomorpha</taxon>
        <taxon>Strongyloidoidea</taxon>
        <taxon>Strongyloididae</taxon>
        <taxon>Strongyloides</taxon>
    </lineage>
</organism>
<proteinExistence type="predicted"/>
<feature type="region of interest" description="Disordered" evidence="1">
    <location>
        <begin position="76"/>
        <end position="103"/>
    </location>
</feature>
<name>A0A0K0ER15_STRER</name>
<keyword evidence="2" id="KW-1185">Reference proteome</keyword>
<feature type="compositionally biased region" description="Basic and acidic residues" evidence="1">
    <location>
        <begin position="15"/>
        <end position="26"/>
    </location>
</feature>
<feature type="region of interest" description="Disordered" evidence="1">
    <location>
        <begin position="1"/>
        <end position="26"/>
    </location>
</feature>
<evidence type="ECO:0000313" key="4">
    <source>
        <dbReference type="WBParaSite" id="TCONS_00000661.p1"/>
    </source>
</evidence>
<dbReference type="Proteomes" id="UP000035681">
    <property type="component" value="Unplaced"/>
</dbReference>
<evidence type="ECO:0000313" key="3">
    <source>
        <dbReference type="WBParaSite" id="SSTP_0001189700.1"/>
    </source>
</evidence>
<dbReference type="AlphaFoldDB" id="A0A0K0ER15"/>
<protein>
    <submittedName>
        <fullName evidence="3 4">Uncharacterized protein</fullName>
    </submittedName>
</protein>
<reference evidence="3" key="1">
    <citation type="submission" date="2015-08" db="UniProtKB">
        <authorList>
            <consortium name="WormBaseParasite"/>
        </authorList>
    </citation>
    <scope>IDENTIFICATION</scope>
</reference>
<accession>A0A0K0ER15</accession>
<evidence type="ECO:0000256" key="1">
    <source>
        <dbReference type="SAM" id="MobiDB-lite"/>
    </source>
</evidence>
<dbReference type="WBParaSite" id="SSTP_0001189700.1">
    <property type="protein sequence ID" value="SSTP_0001189700.1"/>
    <property type="gene ID" value="SSTP_0001189700"/>
</dbReference>
<sequence length="103" mass="11730">MSSATETNPRGILINHEKNHNTDHHNVTFTDKDQLILVEPLEETTPDEREKILNEVIPSQWKDEIELLKCKLKEGGNHVTDSKSCDNDEKNETTESKVSSEDS</sequence>